<protein>
    <recommendedName>
        <fullName evidence="3">Transposase-associated domain-containing protein</fullName>
    </recommendedName>
</protein>
<proteinExistence type="predicted"/>
<keyword evidence="2" id="KW-1133">Transmembrane helix</keyword>
<evidence type="ECO:0000256" key="1">
    <source>
        <dbReference type="SAM" id="MobiDB-lite"/>
    </source>
</evidence>
<reference evidence="4" key="1">
    <citation type="submission" date="2023-07" db="EMBL/GenBank/DDBJ databases">
        <title>A chromosome-level genome assembly of Lolium multiflorum.</title>
        <authorList>
            <person name="Chen Y."/>
            <person name="Copetti D."/>
            <person name="Kolliker R."/>
            <person name="Studer B."/>
        </authorList>
    </citation>
    <scope>NUCLEOTIDE SEQUENCE</scope>
    <source>
        <strain evidence="4">02402/16</strain>
        <tissue evidence="4">Leaf</tissue>
    </source>
</reference>
<dbReference type="PANTHER" id="PTHR33157">
    <property type="entry name" value="AUTONOMOUS TRANSPOSABLE ELEMENT EN-1 MOSAIC PROTEIN-RELATED"/>
    <property type="match status" value="1"/>
</dbReference>
<dbReference type="InterPro" id="IPR029480">
    <property type="entry name" value="Transpos_assoc"/>
</dbReference>
<evidence type="ECO:0000256" key="2">
    <source>
        <dbReference type="SAM" id="Phobius"/>
    </source>
</evidence>
<dbReference type="AlphaFoldDB" id="A0AAD8R646"/>
<dbReference type="Proteomes" id="UP001231189">
    <property type="component" value="Unassembled WGS sequence"/>
</dbReference>
<evidence type="ECO:0000259" key="3">
    <source>
        <dbReference type="Pfam" id="PF13963"/>
    </source>
</evidence>
<dbReference type="GO" id="GO:0032196">
    <property type="term" value="P:transposition"/>
    <property type="evidence" value="ECO:0007669"/>
    <property type="project" value="InterPro"/>
</dbReference>
<keyword evidence="5" id="KW-1185">Reference proteome</keyword>
<dbReference type="EMBL" id="JAUUTY010000006">
    <property type="protein sequence ID" value="KAK1613724.1"/>
    <property type="molecule type" value="Genomic_DNA"/>
</dbReference>
<feature type="compositionally biased region" description="Acidic residues" evidence="1">
    <location>
        <begin position="160"/>
        <end position="182"/>
    </location>
</feature>
<feature type="transmembrane region" description="Helical" evidence="2">
    <location>
        <begin position="503"/>
        <end position="521"/>
    </location>
</feature>
<sequence>MTGEWIEKTKQFIESAFDKKRYDIAWCLCRDCGNKKQQTMEIVSKHLVKYGFTPFYHTWDFHGETKSKRSRTDGAGGSHGMGEFDTGIADCLEDFRNAHAPENPAIQETQEEGEQSTKLFYEALFVAQKPLHELTEVEEEEEEDQPFSHHFLRQDRHDRDEDEDEVEEEGGGPEVDAEEEVEVEVEYEPGGVEGDEEADGYVEGELTEELWTGEGRPVLPPPLPEGRKVYLRGNAKLPARPYAQKHIYLMPEGPKCLVHVGPVRPSRLPSGILGCLIREYCPRLVKLPDGTCDPAWTFYDYKRANDSSKFVRIADRVLNEFWDFFTPAKGKENECCRVVGKLSHKLIPEMYYELCVRCVINWYVQEKRILLPKSNARLRLMTCEQYNLVPPQWCASKKACYTQIVDNWRQETGEDLNEFEVLCQTRMKKAVKEGESKWLNNSFDLKQKAYCENFKEVKGTDSDPYKLSGMKTAVMPRRSRELAEVKATLQSHDARCCVQLVHLVWPAHLLFLLSLLSLLLLGHWGSHRLVPTTSRTTRIQAL</sequence>
<feature type="compositionally biased region" description="Acidic residues" evidence="1">
    <location>
        <begin position="136"/>
        <end position="145"/>
    </location>
</feature>
<evidence type="ECO:0000313" key="5">
    <source>
        <dbReference type="Proteomes" id="UP001231189"/>
    </source>
</evidence>
<dbReference type="InterPro" id="IPR039266">
    <property type="entry name" value="EN-1/SPM"/>
</dbReference>
<organism evidence="4 5">
    <name type="scientific">Lolium multiflorum</name>
    <name type="common">Italian ryegrass</name>
    <name type="synonym">Lolium perenne subsp. multiflorum</name>
    <dbReference type="NCBI Taxonomy" id="4521"/>
    <lineage>
        <taxon>Eukaryota</taxon>
        <taxon>Viridiplantae</taxon>
        <taxon>Streptophyta</taxon>
        <taxon>Embryophyta</taxon>
        <taxon>Tracheophyta</taxon>
        <taxon>Spermatophyta</taxon>
        <taxon>Magnoliopsida</taxon>
        <taxon>Liliopsida</taxon>
        <taxon>Poales</taxon>
        <taxon>Poaceae</taxon>
        <taxon>BOP clade</taxon>
        <taxon>Pooideae</taxon>
        <taxon>Poodae</taxon>
        <taxon>Poeae</taxon>
        <taxon>Poeae Chloroplast Group 2 (Poeae type)</taxon>
        <taxon>Loliodinae</taxon>
        <taxon>Loliinae</taxon>
        <taxon>Lolium</taxon>
    </lineage>
</organism>
<accession>A0AAD8R646</accession>
<keyword evidence="2" id="KW-0812">Transmembrane</keyword>
<comment type="caution">
    <text evidence="4">The sequence shown here is derived from an EMBL/GenBank/DDBJ whole genome shotgun (WGS) entry which is preliminary data.</text>
</comment>
<dbReference type="PANTHER" id="PTHR33157:SF12">
    <property type="entry name" value="TRANSPOSASE TNP1_EN_SPM-LIKE DOMAIN-CONTAINING PROTEIN"/>
    <property type="match status" value="1"/>
</dbReference>
<keyword evidence="2" id="KW-0472">Membrane</keyword>
<name>A0AAD8R646_LOLMU</name>
<evidence type="ECO:0000313" key="4">
    <source>
        <dbReference type="EMBL" id="KAK1613724.1"/>
    </source>
</evidence>
<feature type="region of interest" description="Disordered" evidence="1">
    <location>
        <begin position="135"/>
        <end position="182"/>
    </location>
</feature>
<dbReference type="Pfam" id="PF13963">
    <property type="entry name" value="Transpos_assoc"/>
    <property type="match status" value="1"/>
</dbReference>
<feature type="domain" description="Transposase-associated" evidence="3">
    <location>
        <begin position="3"/>
        <end position="64"/>
    </location>
</feature>
<gene>
    <name evidence="4" type="ORF">QYE76_019241</name>
</gene>